<keyword evidence="5" id="KW-1003">Cell membrane</keyword>
<evidence type="ECO:0000313" key="11">
    <source>
        <dbReference type="EMBL" id="PRR70410.1"/>
    </source>
</evidence>
<name>A0A9X7J264_9FIRM</name>
<evidence type="ECO:0000256" key="5">
    <source>
        <dbReference type="ARBA" id="ARBA00022475"/>
    </source>
</evidence>
<evidence type="ECO:0000256" key="2">
    <source>
        <dbReference type="ARBA" id="ARBA00008417"/>
    </source>
</evidence>
<dbReference type="InterPro" id="IPR045070">
    <property type="entry name" value="MATE_MepA-like"/>
</dbReference>
<feature type="transmembrane region" description="Helical" evidence="10">
    <location>
        <begin position="136"/>
        <end position="153"/>
    </location>
</feature>
<organism evidence="11 12">
    <name type="scientific">Neomoorella stamsii</name>
    <dbReference type="NCBI Taxonomy" id="1266720"/>
    <lineage>
        <taxon>Bacteria</taxon>
        <taxon>Bacillati</taxon>
        <taxon>Bacillota</taxon>
        <taxon>Clostridia</taxon>
        <taxon>Neomoorellales</taxon>
        <taxon>Neomoorellaceae</taxon>
        <taxon>Neomoorella</taxon>
    </lineage>
</organism>
<feature type="transmembrane region" description="Helical" evidence="10">
    <location>
        <begin position="418"/>
        <end position="438"/>
    </location>
</feature>
<feature type="transmembrane region" description="Helical" evidence="10">
    <location>
        <begin position="48"/>
        <end position="72"/>
    </location>
</feature>
<dbReference type="Proteomes" id="UP000239430">
    <property type="component" value="Unassembled WGS sequence"/>
</dbReference>
<dbReference type="InterPro" id="IPR002528">
    <property type="entry name" value="MATE_fam"/>
</dbReference>
<gene>
    <name evidence="11" type="primary">mepA</name>
    <name evidence="11" type="ORF">MOST_28020</name>
</gene>
<dbReference type="PIRSF" id="PIRSF006603">
    <property type="entry name" value="DinF"/>
    <property type="match status" value="1"/>
</dbReference>
<sequence>MDSSKQLGESNIGQLLWKFSLPAITGMLVNALYNVVDRIFVGRGVGSLALAGITISFPVMIVLMAFSMLIGMGSTSLISIRLGERRKEEAEQIAGNGLVLLVLIAAVLSLLFLGFLEPLLSAFGASEVVMPYAADYLRVILTGNVLMSIGFGMSNMIRAEGKPVIAMYTILIGGITNILLDYIAIFLLEMGIKGAALATVISQGVSAGWVLYYYLSGKSLIKLRSKNFTLQPIVCLNIFAVGFPPFALQLVHSVQQVLFNKSLAFYGGDLAVAAVGVVFSLGTFMFMPVIGISQAAQPIIGFNYGARQFDRVKATLKLASFWATVIVGSGYIFTRIWPENLIALFSRGDVQLIELGSHAMQRLFLVLPVIGFQIVGAGYFQAVGKPVQATLLSLSRQVLLFIPLLLILPRFWGLEGIWWGAPIADAGATLITAGCLYYEFRARNAPLAGLEPYSTGRKG</sequence>
<keyword evidence="9" id="KW-0046">Antibiotic resistance</keyword>
<feature type="transmembrane region" description="Helical" evidence="10">
    <location>
        <begin position="194"/>
        <end position="215"/>
    </location>
</feature>
<dbReference type="GO" id="GO:0046677">
    <property type="term" value="P:response to antibiotic"/>
    <property type="evidence" value="ECO:0007669"/>
    <property type="project" value="UniProtKB-KW"/>
</dbReference>
<dbReference type="RefSeq" id="WP_054935676.1">
    <property type="nucleotide sequence ID" value="NZ_PVXL01000065.1"/>
</dbReference>
<feature type="transmembrane region" description="Helical" evidence="10">
    <location>
        <begin position="270"/>
        <end position="293"/>
    </location>
</feature>
<dbReference type="InterPro" id="IPR051327">
    <property type="entry name" value="MATE_MepA_subfamily"/>
</dbReference>
<dbReference type="GO" id="GO:0005886">
    <property type="term" value="C:plasma membrane"/>
    <property type="evidence" value="ECO:0007669"/>
    <property type="project" value="UniProtKB-SubCell"/>
</dbReference>
<evidence type="ECO:0000313" key="12">
    <source>
        <dbReference type="Proteomes" id="UP000239430"/>
    </source>
</evidence>
<dbReference type="Pfam" id="PF01554">
    <property type="entry name" value="MatE"/>
    <property type="match status" value="2"/>
</dbReference>
<evidence type="ECO:0000256" key="8">
    <source>
        <dbReference type="ARBA" id="ARBA00023136"/>
    </source>
</evidence>
<evidence type="ECO:0000256" key="7">
    <source>
        <dbReference type="ARBA" id="ARBA00022989"/>
    </source>
</evidence>
<dbReference type="GO" id="GO:0042910">
    <property type="term" value="F:xenobiotic transmembrane transporter activity"/>
    <property type="evidence" value="ECO:0007669"/>
    <property type="project" value="InterPro"/>
</dbReference>
<dbReference type="InterPro" id="IPR048279">
    <property type="entry name" value="MdtK-like"/>
</dbReference>
<accession>A0A9X7J264</accession>
<comment type="caution">
    <text evidence="11">The sequence shown here is derived from an EMBL/GenBank/DDBJ whole genome shotgun (WGS) entry which is preliminary data.</text>
</comment>
<evidence type="ECO:0000256" key="3">
    <source>
        <dbReference type="ARBA" id="ARBA00022106"/>
    </source>
</evidence>
<evidence type="ECO:0000256" key="6">
    <source>
        <dbReference type="ARBA" id="ARBA00022692"/>
    </source>
</evidence>
<feature type="transmembrane region" description="Helical" evidence="10">
    <location>
        <begin position="15"/>
        <end position="36"/>
    </location>
</feature>
<dbReference type="PANTHER" id="PTHR43823:SF3">
    <property type="entry name" value="MULTIDRUG EXPORT PROTEIN MEPA"/>
    <property type="match status" value="1"/>
</dbReference>
<evidence type="ECO:0000256" key="10">
    <source>
        <dbReference type="SAM" id="Phobius"/>
    </source>
</evidence>
<reference evidence="11 12" key="1">
    <citation type="submission" date="2018-03" db="EMBL/GenBank/DDBJ databases">
        <title>Genome sequence of Moorella stamsii DSM 26217.</title>
        <authorList>
            <person name="Poehlein A."/>
            <person name="Daniel R."/>
        </authorList>
    </citation>
    <scope>NUCLEOTIDE SEQUENCE [LARGE SCALE GENOMIC DNA]</scope>
    <source>
        <strain evidence="12">DSM 26217</strain>
    </source>
</reference>
<evidence type="ECO:0000256" key="9">
    <source>
        <dbReference type="ARBA" id="ARBA00023251"/>
    </source>
</evidence>
<feature type="transmembrane region" description="Helical" evidence="10">
    <location>
        <begin position="165"/>
        <end position="188"/>
    </location>
</feature>
<keyword evidence="4" id="KW-0813">Transport</keyword>
<feature type="transmembrane region" description="Helical" evidence="10">
    <location>
        <begin position="314"/>
        <end position="333"/>
    </location>
</feature>
<dbReference type="CDD" id="cd13143">
    <property type="entry name" value="MATE_MepA_like"/>
    <property type="match status" value="1"/>
</dbReference>
<dbReference type="PANTHER" id="PTHR43823">
    <property type="entry name" value="SPORULATION PROTEIN YKVU"/>
    <property type="match status" value="1"/>
</dbReference>
<feature type="transmembrane region" description="Helical" evidence="10">
    <location>
        <begin position="394"/>
        <end position="412"/>
    </location>
</feature>
<evidence type="ECO:0000256" key="4">
    <source>
        <dbReference type="ARBA" id="ARBA00022448"/>
    </source>
</evidence>
<keyword evidence="8 10" id="KW-0472">Membrane</keyword>
<protein>
    <recommendedName>
        <fullName evidence="3">Multidrug export protein MepA</fullName>
    </recommendedName>
</protein>
<comment type="subcellular location">
    <subcellularLocation>
        <location evidence="1">Cell membrane</location>
        <topology evidence="1">Multi-pass membrane protein</topology>
    </subcellularLocation>
</comment>
<comment type="similarity">
    <text evidence="2">Belongs to the multi antimicrobial extrusion (MATE) (TC 2.A.66.1) family. MepA subfamily.</text>
</comment>
<feature type="transmembrane region" description="Helical" evidence="10">
    <location>
        <begin position="363"/>
        <end position="382"/>
    </location>
</feature>
<evidence type="ECO:0000256" key="1">
    <source>
        <dbReference type="ARBA" id="ARBA00004651"/>
    </source>
</evidence>
<proteinExistence type="inferred from homology"/>
<keyword evidence="6 10" id="KW-0812">Transmembrane</keyword>
<feature type="transmembrane region" description="Helical" evidence="10">
    <location>
        <begin position="227"/>
        <end position="250"/>
    </location>
</feature>
<keyword evidence="12" id="KW-1185">Reference proteome</keyword>
<dbReference type="GO" id="GO:0015297">
    <property type="term" value="F:antiporter activity"/>
    <property type="evidence" value="ECO:0007669"/>
    <property type="project" value="InterPro"/>
</dbReference>
<dbReference type="NCBIfam" id="TIGR00797">
    <property type="entry name" value="matE"/>
    <property type="match status" value="1"/>
</dbReference>
<dbReference type="AlphaFoldDB" id="A0A9X7J264"/>
<feature type="transmembrane region" description="Helical" evidence="10">
    <location>
        <begin position="93"/>
        <end position="116"/>
    </location>
</feature>
<dbReference type="EMBL" id="PVXL01000065">
    <property type="protein sequence ID" value="PRR70410.1"/>
    <property type="molecule type" value="Genomic_DNA"/>
</dbReference>
<keyword evidence="7 10" id="KW-1133">Transmembrane helix</keyword>